<evidence type="ECO:0008006" key="6">
    <source>
        <dbReference type="Google" id="ProtNLM"/>
    </source>
</evidence>
<gene>
    <name evidence="4" type="ORF">BJZ21_001763</name>
</gene>
<dbReference type="EMBL" id="JACCBG010000001">
    <property type="protein sequence ID" value="NYD41680.1"/>
    <property type="molecule type" value="Genomic_DNA"/>
</dbReference>
<sequence>MTQAATGDLGRGSADEERRQRTVTALGLIEDGPQERFDRIARLATTIFGVPMAAITVFDGDRAWFPGQHGFASGPVPRDRTLCERTVVEGRLIVCDDTRLDPRFRDKEGVREGRVVFYAGHPLRDRSGTIIGTLCIYDDRPRHLTDDQVTALGDLASWAERELRSEAEMSAAGAVQSAMLPPGDLEVDGWHVAGICRPALAVGGDFYDYGVAHGTLHVGMGDVMGKGTGAALVGAGARAALRGTHAAVTAGADLGVTITHVARSLLPDLERAESFVTLFEAAVDLEDGLIRYVDAGMGLALLRHADGTLERLVGRDRPLGVLPDDHWTEHEAELGPGDRMIVFSDGLLDLLDDPDTWLDAVAELLAGHDTATALLAVVASLTEDRVALDDVTVVAVYRAAR</sequence>
<dbReference type="GO" id="GO:0016791">
    <property type="term" value="F:phosphatase activity"/>
    <property type="evidence" value="ECO:0007669"/>
    <property type="project" value="TreeGrafter"/>
</dbReference>
<feature type="domain" description="GAF" evidence="2">
    <location>
        <begin position="32"/>
        <end position="173"/>
    </location>
</feature>
<dbReference type="InterPro" id="IPR029016">
    <property type="entry name" value="GAF-like_dom_sf"/>
</dbReference>
<dbReference type="SUPFAM" id="SSF81606">
    <property type="entry name" value="PP2C-like"/>
    <property type="match status" value="1"/>
</dbReference>
<evidence type="ECO:0000313" key="4">
    <source>
        <dbReference type="EMBL" id="NYD41680.1"/>
    </source>
</evidence>
<dbReference type="PANTHER" id="PTHR43156:SF2">
    <property type="entry name" value="STAGE II SPORULATION PROTEIN E"/>
    <property type="match status" value="1"/>
</dbReference>
<accession>A0A7Y9JAD1</accession>
<reference evidence="4 5" key="1">
    <citation type="submission" date="2020-07" db="EMBL/GenBank/DDBJ databases">
        <title>Sequencing the genomes of 1000 actinobacteria strains.</title>
        <authorList>
            <person name="Klenk H.-P."/>
        </authorList>
    </citation>
    <scope>NUCLEOTIDE SEQUENCE [LARGE SCALE GENOMIC DNA]</scope>
    <source>
        <strain evidence="4 5">DSM 21350</strain>
    </source>
</reference>
<dbReference type="AlphaFoldDB" id="A0A7Y9JAD1"/>
<dbReference type="SMART" id="SM00331">
    <property type="entry name" value="PP2C_SIG"/>
    <property type="match status" value="1"/>
</dbReference>
<dbReference type="Gene3D" id="3.30.450.40">
    <property type="match status" value="1"/>
</dbReference>
<evidence type="ECO:0000259" key="2">
    <source>
        <dbReference type="SMART" id="SM00065"/>
    </source>
</evidence>
<organism evidence="4 5">
    <name type="scientific">Nocardioides panaciterrulae</name>
    <dbReference type="NCBI Taxonomy" id="661492"/>
    <lineage>
        <taxon>Bacteria</taxon>
        <taxon>Bacillati</taxon>
        <taxon>Actinomycetota</taxon>
        <taxon>Actinomycetes</taxon>
        <taxon>Propionibacteriales</taxon>
        <taxon>Nocardioidaceae</taxon>
        <taxon>Nocardioides</taxon>
    </lineage>
</organism>
<comment type="caution">
    <text evidence="4">The sequence shown here is derived from an EMBL/GenBank/DDBJ whole genome shotgun (WGS) entry which is preliminary data.</text>
</comment>
<name>A0A7Y9JAD1_9ACTN</name>
<dbReference type="Pfam" id="PF07228">
    <property type="entry name" value="SpoIIE"/>
    <property type="match status" value="1"/>
</dbReference>
<dbReference type="InterPro" id="IPR003018">
    <property type="entry name" value="GAF"/>
</dbReference>
<protein>
    <recommendedName>
        <fullName evidence="6">GAF domain-containing protein</fullName>
    </recommendedName>
</protein>
<keyword evidence="5" id="KW-1185">Reference proteome</keyword>
<dbReference type="Pfam" id="PF01590">
    <property type="entry name" value="GAF"/>
    <property type="match status" value="1"/>
</dbReference>
<dbReference type="Gene3D" id="3.60.40.10">
    <property type="entry name" value="PPM-type phosphatase domain"/>
    <property type="match status" value="1"/>
</dbReference>
<evidence type="ECO:0000259" key="3">
    <source>
        <dbReference type="SMART" id="SM00331"/>
    </source>
</evidence>
<dbReference type="SMART" id="SM00065">
    <property type="entry name" value="GAF"/>
    <property type="match status" value="1"/>
</dbReference>
<evidence type="ECO:0000313" key="5">
    <source>
        <dbReference type="Proteomes" id="UP000535511"/>
    </source>
</evidence>
<keyword evidence="1" id="KW-0378">Hydrolase</keyword>
<evidence type="ECO:0000256" key="1">
    <source>
        <dbReference type="ARBA" id="ARBA00022801"/>
    </source>
</evidence>
<proteinExistence type="predicted"/>
<feature type="domain" description="PPM-type phosphatase" evidence="3">
    <location>
        <begin position="187"/>
        <end position="398"/>
    </location>
</feature>
<dbReference type="Proteomes" id="UP000535511">
    <property type="component" value="Unassembled WGS sequence"/>
</dbReference>
<dbReference type="InterPro" id="IPR001932">
    <property type="entry name" value="PPM-type_phosphatase-like_dom"/>
</dbReference>
<dbReference type="InterPro" id="IPR036457">
    <property type="entry name" value="PPM-type-like_dom_sf"/>
</dbReference>
<dbReference type="RefSeq" id="WP_179663394.1">
    <property type="nucleotide sequence ID" value="NZ_JACCBG010000001.1"/>
</dbReference>
<dbReference type="PANTHER" id="PTHR43156">
    <property type="entry name" value="STAGE II SPORULATION PROTEIN E-RELATED"/>
    <property type="match status" value="1"/>
</dbReference>
<dbReference type="SUPFAM" id="SSF55781">
    <property type="entry name" value="GAF domain-like"/>
    <property type="match status" value="1"/>
</dbReference>
<dbReference type="InterPro" id="IPR052016">
    <property type="entry name" value="Bact_Sigma-Reg"/>
</dbReference>